<reference evidence="2 3" key="1">
    <citation type="submission" date="2019-08" db="EMBL/GenBank/DDBJ databases">
        <title>Complete genome sequence of Candidatus Uab amorphum.</title>
        <authorList>
            <person name="Shiratori T."/>
            <person name="Suzuki S."/>
            <person name="Kakizawa Y."/>
            <person name="Ishida K."/>
        </authorList>
    </citation>
    <scope>NUCLEOTIDE SEQUENCE [LARGE SCALE GENOMIC DNA]</scope>
    <source>
        <strain evidence="2 3">SRT547</strain>
    </source>
</reference>
<dbReference type="InterPro" id="IPR011990">
    <property type="entry name" value="TPR-like_helical_dom_sf"/>
</dbReference>
<dbReference type="SUPFAM" id="SSF52467">
    <property type="entry name" value="DHS-like NAD/FAD-binding domain"/>
    <property type="match status" value="1"/>
</dbReference>
<keyword evidence="3" id="KW-1185">Reference proteome</keyword>
<organism evidence="2 3">
    <name type="scientific">Uabimicrobium amorphum</name>
    <dbReference type="NCBI Taxonomy" id="2596890"/>
    <lineage>
        <taxon>Bacteria</taxon>
        <taxon>Pseudomonadati</taxon>
        <taxon>Planctomycetota</taxon>
        <taxon>Candidatus Uabimicrobiia</taxon>
        <taxon>Candidatus Uabimicrobiales</taxon>
        <taxon>Candidatus Uabimicrobiaceae</taxon>
        <taxon>Candidatus Uabimicrobium</taxon>
    </lineage>
</organism>
<accession>A0A5S9ISJ5</accession>
<dbReference type="Gene3D" id="1.25.40.10">
    <property type="entry name" value="Tetratricopeptide repeat domain"/>
    <property type="match status" value="2"/>
</dbReference>
<dbReference type="Pfam" id="PF13289">
    <property type="entry name" value="SIR2_2"/>
    <property type="match status" value="1"/>
</dbReference>
<feature type="repeat" description="TPR" evidence="1">
    <location>
        <begin position="407"/>
        <end position="440"/>
    </location>
</feature>
<dbReference type="PROSITE" id="PS50005">
    <property type="entry name" value="TPR"/>
    <property type="match status" value="3"/>
</dbReference>
<keyword evidence="1" id="KW-0802">TPR repeat</keyword>
<name>A0A5S9ISJ5_UABAM</name>
<evidence type="ECO:0000256" key="1">
    <source>
        <dbReference type="PROSITE-ProRule" id="PRU00339"/>
    </source>
</evidence>
<gene>
    <name evidence="2" type="ORF">UABAM_05018</name>
</gene>
<dbReference type="InterPro" id="IPR029035">
    <property type="entry name" value="DHS-like_NAD/FAD-binding_dom"/>
</dbReference>
<evidence type="ECO:0000313" key="3">
    <source>
        <dbReference type="Proteomes" id="UP000326354"/>
    </source>
</evidence>
<evidence type="ECO:0000313" key="2">
    <source>
        <dbReference type="EMBL" id="BBM86632.1"/>
    </source>
</evidence>
<dbReference type="KEGG" id="uam:UABAM_05018"/>
<dbReference type="Proteomes" id="UP000326354">
    <property type="component" value="Chromosome"/>
</dbReference>
<dbReference type="Pfam" id="PF14938">
    <property type="entry name" value="SNAP"/>
    <property type="match status" value="1"/>
</dbReference>
<dbReference type="OrthoDB" id="247948at2"/>
<dbReference type="EMBL" id="AP019860">
    <property type="protein sequence ID" value="BBM86632.1"/>
    <property type="molecule type" value="Genomic_DNA"/>
</dbReference>
<feature type="repeat" description="TPR" evidence="1">
    <location>
        <begin position="367"/>
        <end position="400"/>
    </location>
</feature>
<dbReference type="Pfam" id="PF13424">
    <property type="entry name" value="TPR_12"/>
    <property type="match status" value="2"/>
</dbReference>
<feature type="repeat" description="TPR" evidence="1">
    <location>
        <begin position="447"/>
        <end position="480"/>
    </location>
</feature>
<proteinExistence type="predicted"/>
<sequence>MQFQKNTPINQHLANLFASQKAVVFAGAGISLEPPAGLPDWNKLRDYTLEAVSSRDAFLQKYFDVLVSVPMIASPGKKGLTPEVVASKISENCYGYFECFRALKDGQPNANHRYLAKMAKNGLLKYIITTNFDVFIEKALEQENIDYVTYRTQEEFASFPQNFRRDTIHIIKIHGCISEPRTITATVEQEAKGLLPVIGDAIELLLADYGFVFWGYSGADLKIDLDYLRMVSASEKAQGFVWNFLELPNYKEPINPNVEKLDAMYGEKAYVVHGKLPDIFDHFIAESDQIERTKYSAEEEKSWREQKNVRFKNALTEWATQHLQQVDASSIYGRLLQHSGKTQEAIECLEHQLKICQDNSGSELEIAKITNNIGLVYHGVGEYHKALDYFEKAKEIAQKTGSETELARSLNNLGLIYSVQGKLDDALAVYLKVLDMNRKAISKKNMGSLLGNIGMIYHDKKHHEQALKYLQEAVEIARELGDKYSLATRLNNIGSVCSNQQKHDEALKYYLESLEITRILGDKKGLGRQLNNIGAIYYHQKKYYDAVGYYVEAEKICKEIGDKKILGTIYSNRASIFLAFKNFNEGLNYAQKGLDIMVEIGDFPMAAATCETMGIIHEDVLRDYAKAIKCYEESIQYYTRIGRTDKTSEMPQWIAECRAKGSL</sequence>
<dbReference type="Gene3D" id="3.40.50.1220">
    <property type="entry name" value="TPP-binding domain"/>
    <property type="match status" value="1"/>
</dbReference>
<dbReference type="AlphaFoldDB" id="A0A5S9ISJ5"/>
<protein>
    <submittedName>
        <fullName evidence="2">Tetratricopeptide repeat domain protein</fullName>
    </submittedName>
</protein>
<dbReference type="PANTHER" id="PTHR10098">
    <property type="entry name" value="RAPSYN-RELATED"/>
    <property type="match status" value="1"/>
</dbReference>
<dbReference type="SUPFAM" id="SSF48452">
    <property type="entry name" value="TPR-like"/>
    <property type="match status" value="2"/>
</dbReference>
<dbReference type="RefSeq" id="WP_151970679.1">
    <property type="nucleotide sequence ID" value="NZ_AP019860.1"/>
</dbReference>
<dbReference type="SMART" id="SM00028">
    <property type="entry name" value="TPR"/>
    <property type="match status" value="8"/>
</dbReference>
<dbReference type="InterPro" id="IPR019734">
    <property type="entry name" value="TPR_rpt"/>
</dbReference>